<gene>
    <name evidence="2" type="primary">PARPA_04644.1 scaffold 15117</name>
</gene>
<dbReference type="AlphaFoldDB" id="A0A0B7N766"/>
<protein>
    <submittedName>
        <fullName evidence="2">Uncharacterized protein</fullName>
    </submittedName>
</protein>
<evidence type="ECO:0000313" key="2">
    <source>
        <dbReference type="EMBL" id="CEP10854.1"/>
    </source>
</evidence>
<dbReference type="EMBL" id="LN725473">
    <property type="protein sequence ID" value="CEP10854.1"/>
    <property type="molecule type" value="Genomic_DNA"/>
</dbReference>
<dbReference type="STRING" id="35722.A0A0B7N766"/>
<name>A0A0B7N766_9FUNG</name>
<sequence>KRFIRAAHAAQCADSNFLARLYMNNLQPYLNLSVRTSLSSHLGIQFLHRLKSFRQVEALISGLELPSWQDDAFASSASNKKRNHEAKIKGETSTPKQTKSCLYCQKPWIKGHRCSEFLEHKRANNQGGMNKQDKSNHQNNQQAVKTMIVSVEA</sequence>
<feature type="region of interest" description="Disordered" evidence="1">
    <location>
        <begin position="125"/>
        <end position="153"/>
    </location>
</feature>
<dbReference type="Proteomes" id="UP000054107">
    <property type="component" value="Unassembled WGS sequence"/>
</dbReference>
<evidence type="ECO:0000313" key="3">
    <source>
        <dbReference type="Proteomes" id="UP000054107"/>
    </source>
</evidence>
<keyword evidence="3" id="KW-1185">Reference proteome</keyword>
<evidence type="ECO:0000256" key="1">
    <source>
        <dbReference type="SAM" id="MobiDB-lite"/>
    </source>
</evidence>
<accession>A0A0B7N766</accession>
<feature type="non-terminal residue" evidence="2">
    <location>
        <position position="1"/>
    </location>
</feature>
<proteinExistence type="predicted"/>
<reference evidence="2 3" key="1">
    <citation type="submission" date="2014-09" db="EMBL/GenBank/DDBJ databases">
        <authorList>
            <person name="Ellenberger Sabrina"/>
        </authorList>
    </citation>
    <scope>NUCLEOTIDE SEQUENCE [LARGE SCALE GENOMIC DNA]</scope>
    <source>
        <strain evidence="2 3">CBS 412.66</strain>
    </source>
</reference>
<organism evidence="2 3">
    <name type="scientific">Parasitella parasitica</name>
    <dbReference type="NCBI Taxonomy" id="35722"/>
    <lineage>
        <taxon>Eukaryota</taxon>
        <taxon>Fungi</taxon>
        <taxon>Fungi incertae sedis</taxon>
        <taxon>Mucoromycota</taxon>
        <taxon>Mucoromycotina</taxon>
        <taxon>Mucoromycetes</taxon>
        <taxon>Mucorales</taxon>
        <taxon>Mucorineae</taxon>
        <taxon>Mucoraceae</taxon>
        <taxon>Parasitella</taxon>
    </lineage>
</organism>